<dbReference type="Proteomes" id="UP001458880">
    <property type="component" value="Unassembled WGS sequence"/>
</dbReference>
<dbReference type="AlphaFoldDB" id="A0AAW1MYF6"/>
<sequence>MFFIAGDGTLLPLHNVYKSKHVHDAWTDNGPEGAIYESSKSGWFDGFLFERWFTKVALEYLRRCDDEKVIIGDNLASTYQFRACGIIPLDRNQVLKRMPDLKTEDNKEVWFTTFEKTVRVTRDAQPVDPLQQKLSLMRPRKSLQVDPLQQKLSLMRPRNL</sequence>
<reference evidence="1 2" key="1">
    <citation type="journal article" date="2024" name="BMC Genomics">
        <title>De novo assembly and annotation of Popillia japonica's genome with initial clues to its potential as an invasive pest.</title>
        <authorList>
            <person name="Cucini C."/>
            <person name="Boschi S."/>
            <person name="Funari R."/>
            <person name="Cardaioli E."/>
            <person name="Iannotti N."/>
            <person name="Marturano G."/>
            <person name="Paoli F."/>
            <person name="Bruttini M."/>
            <person name="Carapelli A."/>
            <person name="Frati F."/>
            <person name="Nardi F."/>
        </authorList>
    </citation>
    <scope>NUCLEOTIDE SEQUENCE [LARGE SCALE GENOMIC DNA]</scope>
    <source>
        <strain evidence="1">DMR45628</strain>
    </source>
</reference>
<evidence type="ECO:0000313" key="2">
    <source>
        <dbReference type="Proteomes" id="UP001458880"/>
    </source>
</evidence>
<protein>
    <recommendedName>
        <fullName evidence="3">DDE-1 domain-containing protein</fullName>
    </recommendedName>
</protein>
<dbReference type="EMBL" id="JASPKY010000027">
    <property type="protein sequence ID" value="KAK9751493.1"/>
    <property type="molecule type" value="Genomic_DNA"/>
</dbReference>
<evidence type="ECO:0000313" key="1">
    <source>
        <dbReference type="EMBL" id="KAK9751493.1"/>
    </source>
</evidence>
<gene>
    <name evidence="1" type="ORF">QE152_g4956</name>
</gene>
<accession>A0AAW1MYF6</accession>
<name>A0AAW1MYF6_POPJA</name>
<comment type="caution">
    <text evidence="1">The sequence shown here is derived from an EMBL/GenBank/DDBJ whole genome shotgun (WGS) entry which is preliminary data.</text>
</comment>
<keyword evidence="2" id="KW-1185">Reference proteome</keyword>
<organism evidence="1 2">
    <name type="scientific">Popillia japonica</name>
    <name type="common">Japanese beetle</name>
    <dbReference type="NCBI Taxonomy" id="7064"/>
    <lineage>
        <taxon>Eukaryota</taxon>
        <taxon>Metazoa</taxon>
        <taxon>Ecdysozoa</taxon>
        <taxon>Arthropoda</taxon>
        <taxon>Hexapoda</taxon>
        <taxon>Insecta</taxon>
        <taxon>Pterygota</taxon>
        <taxon>Neoptera</taxon>
        <taxon>Endopterygota</taxon>
        <taxon>Coleoptera</taxon>
        <taxon>Polyphaga</taxon>
        <taxon>Scarabaeiformia</taxon>
        <taxon>Scarabaeidae</taxon>
        <taxon>Rutelinae</taxon>
        <taxon>Popillia</taxon>
    </lineage>
</organism>
<proteinExistence type="predicted"/>
<evidence type="ECO:0008006" key="3">
    <source>
        <dbReference type="Google" id="ProtNLM"/>
    </source>
</evidence>